<gene>
    <name evidence="1" type="ORF">A4X03_0g8985</name>
</gene>
<protein>
    <submittedName>
        <fullName evidence="1">Uncharacterized protein</fullName>
    </submittedName>
</protein>
<feature type="non-terminal residue" evidence="1">
    <location>
        <position position="1"/>
    </location>
</feature>
<sequence>SHLFGLCRSRCGHAHLPLSSLSLLYHSRTHSAQAAIAYCIPFYTGVGGAVTCVVCGSTE</sequence>
<dbReference type="Proteomes" id="UP000077671">
    <property type="component" value="Unassembled WGS sequence"/>
</dbReference>
<proteinExistence type="predicted"/>
<name>A0A8T8SER4_9BASI</name>
<comment type="caution">
    <text evidence="1">The sequence shown here is derived from an EMBL/GenBank/DDBJ whole genome shotgun (WGS) entry which is preliminary data.</text>
</comment>
<evidence type="ECO:0000313" key="1">
    <source>
        <dbReference type="EMBL" id="KAE8237984.1"/>
    </source>
</evidence>
<dbReference type="AlphaFoldDB" id="A0A8T8SER4"/>
<evidence type="ECO:0000313" key="2">
    <source>
        <dbReference type="Proteomes" id="UP000077671"/>
    </source>
</evidence>
<dbReference type="EMBL" id="LWDD02003137">
    <property type="protein sequence ID" value="KAE8237984.1"/>
    <property type="molecule type" value="Genomic_DNA"/>
</dbReference>
<organism evidence="1 2">
    <name type="scientific">Tilletia caries</name>
    <name type="common">wheat bunt fungus</name>
    <dbReference type="NCBI Taxonomy" id="13290"/>
    <lineage>
        <taxon>Eukaryota</taxon>
        <taxon>Fungi</taxon>
        <taxon>Dikarya</taxon>
        <taxon>Basidiomycota</taxon>
        <taxon>Ustilaginomycotina</taxon>
        <taxon>Exobasidiomycetes</taxon>
        <taxon>Tilletiales</taxon>
        <taxon>Tilletiaceae</taxon>
        <taxon>Tilletia</taxon>
    </lineage>
</organism>
<reference evidence="1" key="2">
    <citation type="journal article" date="2019" name="IMA Fungus">
        <title>Genome sequencing and comparison of five Tilletia species to identify candidate genes for the detection of regulated species infecting wheat.</title>
        <authorList>
            <person name="Nguyen H.D.T."/>
            <person name="Sultana T."/>
            <person name="Kesanakurti P."/>
            <person name="Hambleton S."/>
        </authorList>
    </citation>
    <scope>NUCLEOTIDE SEQUENCE</scope>
    <source>
        <strain evidence="1">DAOMC 238032</strain>
    </source>
</reference>
<reference evidence="1" key="1">
    <citation type="submission" date="2016-04" db="EMBL/GenBank/DDBJ databases">
        <authorList>
            <person name="Nguyen H.D."/>
            <person name="Kesanakurti P."/>
            <person name="Cullis J."/>
            <person name="Levesque C.A."/>
            <person name="Hambleton S."/>
        </authorList>
    </citation>
    <scope>NUCLEOTIDE SEQUENCE</scope>
    <source>
        <strain evidence="1">DAOMC 238032</strain>
    </source>
</reference>
<accession>A0A8T8SER4</accession>